<dbReference type="eggNOG" id="ENOG50319DJ">
    <property type="taxonomic scope" value="Bacteria"/>
</dbReference>
<feature type="transmembrane region" description="Helical" evidence="1">
    <location>
        <begin position="211"/>
        <end position="236"/>
    </location>
</feature>
<protein>
    <submittedName>
        <fullName evidence="2">Uncharacterized protein</fullName>
    </submittedName>
</protein>
<evidence type="ECO:0000313" key="2">
    <source>
        <dbReference type="EMBL" id="EAQ01191.1"/>
    </source>
</evidence>
<reference evidence="2 3" key="1">
    <citation type="journal article" date="2010" name="J. Bacteriol.">
        <title>Genome sequences of Oceanicola granulosus HTCC2516(T) and Oceanicola batsensis HTCC2597(TDelta).</title>
        <authorList>
            <person name="Thrash J.C."/>
            <person name="Cho J.C."/>
            <person name="Vergin K.L."/>
            <person name="Giovannoni S.J."/>
        </authorList>
    </citation>
    <scope>NUCLEOTIDE SEQUENCE [LARGE SCALE GENOMIC DNA]</scope>
    <source>
        <strain evidence="3">ATCC BAA-863 / DSM 15984 / KCTC 12145 / HTCC2597</strain>
    </source>
</reference>
<dbReference type="Proteomes" id="UP000004318">
    <property type="component" value="Unassembled WGS sequence"/>
</dbReference>
<proteinExistence type="predicted"/>
<name>A3U3V2_PSEBH</name>
<dbReference type="OrthoDB" id="7862716at2"/>
<dbReference type="EMBL" id="AAMO01000017">
    <property type="protein sequence ID" value="EAQ01191.1"/>
    <property type="molecule type" value="Genomic_DNA"/>
</dbReference>
<keyword evidence="1" id="KW-0472">Membrane</keyword>
<keyword evidence="1" id="KW-0812">Transmembrane</keyword>
<evidence type="ECO:0000256" key="1">
    <source>
        <dbReference type="SAM" id="Phobius"/>
    </source>
</evidence>
<dbReference type="HOGENOM" id="CLU_1033784_0_0_5"/>
<feature type="transmembrane region" description="Helical" evidence="1">
    <location>
        <begin position="248"/>
        <end position="268"/>
    </location>
</feature>
<organism evidence="2 3">
    <name type="scientific">Pseudooceanicola batsensis (strain ATCC BAA-863 / DSM 15984 / KCTC 12145 / HTCC2597)</name>
    <name type="common">Oceanicola batsensis</name>
    <dbReference type="NCBI Taxonomy" id="252305"/>
    <lineage>
        <taxon>Bacteria</taxon>
        <taxon>Pseudomonadati</taxon>
        <taxon>Pseudomonadota</taxon>
        <taxon>Alphaproteobacteria</taxon>
        <taxon>Rhodobacterales</taxon>
        <taxon>Paracoccaceae</taxon>
        <taxon>Pseudooceanicola</taxon>
    </lineage>
</organism>
<keyword evidence="3" id="KW-1185">Reference proteome</keyword>
<evidence type="ECO:0000313" key="3">
    <source>
        <dbReference type="Proteomes" id="UP000004318"/>
    </source>
</evidence>
<sequence length="269" mass="28912">MTAETPQDATRSSLVFQDDCMIEIAPLRDLALEALAAFDLSPVAADDMHFDWVRIYTGPISLRVRIEDGACASETLRLRVEVETLREGEIAHPQAETAILAEILSLFIERLGGVCVDWEPAGLEIGAARFQAAFTPMRQRGPDEMPRVMPRRVRPGWARSEPMTTKALIRTLPERATLGLRDSDAALSAVFRMDEAGDPAAEATATSAARAAGWVATASVGIMNPALGIPLAAYNAMRGADVRLSTHAFALTAVLSGLGSPAMAYLSMF</sequence>
<dbReference type="AlphaFoldDB" id="A3U3V2"/>
<keyword evidence="1" id="KW-1133">Transmembrane helix</keyword>
<accession>A3U3V2</accession>
<gene>
    <name evidence="2" type="ORF">OB2597_03844</name>
</gene>
<comment type="caution">
    <text evidence="2">The sequence shown here is derived from an EMBL/GenBank/DDBJ whole genome shotgun (WGS) entry which is preliminary data.</text>
</comment>